<feature type="domain" description="Type VI secretion system IcmF C-terminal" evidence="2">
    <location>
        <begin position="1056"/>
        <end position="1161"/>
    </location>
</feature>
<dbReference type="InterPro" id="IPR048677">
    <property type="entry name" value="TssM1_hel"/>
</dbReference>
<keyword evidence="7" id="KW-1185">Reference proteome</keyword>
<dbReference type="Pfam" id="PF14331">
    <property type="entry name" value="IcmF-related_N"/>
    <property type="match status" value="1"/>
</dbReference>
<feature type="domain" description="Type VI secretion system component TssM1 helical" evidence="5">
    <location>
        <begin position="948"/>
        <end position="1049"/>
    </location>
</feature>
<feature type="domain" description="Type VI secretion system component TssM1 N-terminal" evidence="4">
    <location>
        <begin position="192"/>
        <end position="450"/>
    </location>
</feature>
<dbReference type="InterPro" id="IPR053156">
    <property type="entry name" value="T6SS_TssM-like"/>
</dbReference>
<feature type="transmembrane region" description="Helical" evidence="1">
    <location>
        <begin position="446"/>
        <end position="463"/>
    </location>
</feature>
<dbReference type="Proteomes" id="UP000295765">
    <property type="component" value="Unassembled WGS sequence"/>
</dbReference>
<dbReference type="InterPro" id="IPR009612">
    <property type="entry name" value="IcmF-rel"/>
</dbReference>
<dbReference type="EMBL" id="SLWY01000024">
    <property type="protein sequence ID" value="TCO78112.1"/>
    <property type="molecule type" value="Genomic_DNA"/>
</dbReference>
<feature type="transmembrane region" description="Helical" evidence="1">
    <location>
        <begin position="44"/>
        <end position="63"/>
    </location>
</feature>
<proteinExistence type="predicted"/>
<accession>A0A4R2KYC2</accession>
<protein>
    <submittedName>
        <fullName evidence="6">Type VI secretion system protein ImpL</fullName>
    </submittedName>
</protein>
<dbReference type="NCBIfam" id="TIGR03348">
    <property type="entry name" value="VI_IcmF"/>
    <property type="match status" value="1"/>
</dbReference>
<gene>
    <name evidence="6" type="ORF">EV699_12429</name>
</gene>
<keyword evidence="1" id="KW-1133">Transmembrane helix</keyword>
<dbReference type="InterPro" id="IPR010623">
    <property type="entry name" value="IcmF_C"/>
</dbReference>
<organism evidence="6 7">
    <name type="scientific">Plasticicumulans lactativorans</name>
    <dbReference type="NCBI Taxonomy" id="1133106"/>
    <lineage>
        <taxon>Bacteria</taxon>
        <taxon>Pseudomonadati</taxon>
        <taxon>Pseudomonadota</taxon>
        <taxon>Gammaproteobacteria</taxon>
        <taxon>Candidatus Competibacteraceae</taxon>
        <taxon>Plasticicumulans</taxon>
    </lineage>
</organism>
<dbReference type="AlphaFoldDB" id="A0A4R2KYC2"/>
<evidence type="ECO:0000259" key="3">
    <source>
        <dbReference type="Pfam" id="PF06761"/>
    </source>
</evidence>
<dbReference type="Pfam" id="PF21070">
    <property type="entry name" value="IcmF_helical"/>
    <property type="match status" value="1"/>
</dbReference>
<dbReference type="CDD" id="cd00882">
    <property type="entry name" value="Ras_like_GTPase"/>
    <property type="match status" value="1"/>
</dbReference>
<dbReference type="Pfam" id="PF06744">
    <property type="entry name" value="IcmF_C"/>
    <property type="match status" value="1"/>
</dbReference>
<evidence type="ECO:0000313" key="7">
    <source>
        <dbReference type="Proteomes" id="UP000295765"/>
    </source>
</evidence>
<evidence type="ECO:0000256" key="1">
    <source>
        <dbReference type="SAM" id="Phobius"/>
    </source>
</evidence>
<comment type="caution">
    <text evidence="6">The sequence shown here is derived from an EMBL/GenBank/DDBJ whole genome shotgun (WGS) entry which is preliminary data.</text>
</comment>
<evidence type="ECO:0000259" key="4">
    <source>
        <dbReference type="Pfam" id="PF14331"/>
    </source>
</evidence>
<dbReference type="InterPro" id="IPR027417">
    <property type="entry name" value="P-loop_NTPase"/>
</dbReference>
<dbReference type="PANTHER" id="PTHR36153">
    <property type="entry name" value="INNER MEMBRANE PROTEIN-RELATED"/>
    <property type="match status" value="1"/>
</dbReference>
<dbReference type="OrthoDB" id="9758229at2"/>
<keyword evidence="1" id="KW-0812">Transmembrane</keyword>
<dbReference type="RefSeq" id="WP_132545276.1">
    <property type="nucleotide sequence ID" value="NZ_SLWY01000024.1"/>
</dbReference>
<dbReference type="SUPFAM" id="SSF52540">
    <property type="entry name" value="P-loop containing nucleoside triphosphate hydrolases"/>
    <property type="match status" value="1"/>
</dbReference>
<sequence>MKDFLKGWLIPLIALAALAALIWFVGPLLAIGDVEPLDPEINRIGLIGLSVLIWLGFKLRALLKTRRDEKKMLDGLVAAPPDATAQESAEEIAALRKRLEEALGVLRKARLGGKAGRQSVYQLPWYILIGPPGSGKTTALVNSGLNFPLANQFGKDAIRGIGGTRNCDWWFTDEAVLLDTAGRYTTQDSHAAVDKAAWEGFLDLLKTHRRRRPINGALVAISIADLMQTSEAERSAHARAIRARVQELHERLGIRFPIYVLLTKADLIAGFTEFFDDLGREDREQVWGATFPVDEPGAAEAPVARLRAELDALEARLSARVVERLQAERDPARRALIYGFPKQFSGFRDVAGRFIEEVFRPSAYEERALLRGVYFTSGTQEGTPIDRLMASMAATFNLGRAQLSAFSGTGRSYFLTRLFREVVFTEQGLAGTNLKLERRRAWLQRGAWATVLALTLGAAALWWTSYSGNHELIAQVDGKVQNAREMIGKITPEQRDVLAVLPLLDAVRGLPGGYGDRDGASSWRLGFGLYQGDMLGSEATSVYRKLLRGVLLPRLILRIEAQLRQPGANPDFLYEGLKSYLMLEDPDHYDAGTIKAWIVFDWDASLPRDVTQEQRAALRAHLDALFEKRPLPLPLALDQNLIAQVRATLNRMPMAARVYARLKRSAQNDKLPEFRLSEAAGRDAALVFSRRSGKALNEAGIPGLYTYRGYRESFVRSGTEAVAQFAAESWILGEQGRITPADIPQLGTDVKALYLKDYQRAWEDLLNDLTIAPFPNLAQAVDVLRVLSGPGSPLKRLLEAVAKETDLTREEGPLAGATKQAEGTVDKLKAQLGALIGQAPEAAPAAAAPAIDPVTARFAELAALARKEGEAGPPPIDRTLAGLNDLYEKLNTLATTSGEALVKTAAAQAVQSASKLKLDAERQPVPVKGMLQTVADSANQITMGSARGQLNALWRAEVFDFYSQSLAGRYPLARGSARDAGLEDFAQFFAPDGRIDRFFRNYLASYVDTSTKPWSWQPNAPEKLGIGAGVLVQFQRAAAIRDAFFRAGSTAPSVKFELKPVAMDPELQQFLLDFDGQQVSYAHGPVRATAMQWPSPGGSGTVQVTINPPGNSGRSGISADGPWGLFRLLDQQSVSAQGPDRFAVTFNVDGRRANFELRAASAFNPFRLPELSAFACPERL</sequence>
<reference evidence="6 7" key="1">
    <citation type="submission" date="2019-03" db="EMBL/GenBank/DDBJ databases">
        <title>Genomic Encyclopedia of Type Strains, Phase IV (KMG-IV): sequencing the most valuable type-strain genomes for metagenomic binning, comparative biology and taxonomic classification.</title>
        <authorList>
            <person name="Goeker M."/>
        </authorList>
    </citation>
    <scope>NUCLEOTIDE SEQUENCE [LARGE SCALE GENOMIC DNA]</scope>
    <source>
        <strain evidence="6 7">DSM 25287</strain>
    </source>
</reference>
<dbReference type="Pfam" id="PF06761">
    <property type="entry name" value="IcmF-related"/>
    <property type="match status" value="1"/>
</dbReference>
<feature type="transmembrane region" description="Helical" evidence="1">
    <location>
        <begin position="12"/>
        <end position="32"/>
    </location>
</feature>
<feature type="domain" description="IcmF-related" evidence="3">
    <location>
        <begin position="501"/>
        <end position="806"/>
    </location>
</feature>
<name>A0A4R2KYC2_9GAMM</name>
<keyword evidence="1" id="KW-0472">Membrane</keyword>
<evidence type="ECO:0000313" key="6">
    <source>
        <dbReference type="EMBL" id="TCO78112.1"/>
    </source>
</evidence>
<dbReference type="InterPro" id="IPR025743">
    <property type="entry name" value="TssM1_N"/>
</dbReference>
<dbReference type="InterPro" id="IPR017731">
    <property type="entry name" value="TssM1-like"/>
</dbReference>
<evidence type="ECO:0000259" key="5">
    <source>
        <dbReference type="Pfam" id="PF21070"/>
    </source>
</evidence>
<dbReference type="PANTHER" id="PTHR36153:SF1">
    <property type="entry name" value="TYPE VI SECRETION SYSTEM COMPONENT TSSM1"/>
    <property type="match status" value="1"/>
</dbReference>
<evidence type="ECO:0000259" key="2">
    <source>
        <dbReference type="Pfam" id="PF06744"/>
    </source>
</evidence>